<dbReference type="RefSeq" id="WP_192279784.1">
    <property type="nucleotide sequence ID" value="NZ_JACZDF010000004.1"/>
</dbReference>
<name>A0ABR9DR42_9MICO</name>
<comment type="caution">
    <text evidence="2">The sequence shown here is derived from an EMBL/GenBank/DDBJ whole genome shotgun (WGS) entry which is preliminary data.</text>
</comment>
<proteinExistence type="predicted"/>
<reference evidence="2 3" key="1">
    <citation type="submission" date="2020-09" db="EMBL/GenBank/DDBJ databases">
        <title>Flavimobilis rhizosphaerae sp. nov., isolated from rhizosphere soil of Spartina alterniflora.</title>
        <authorList>
            <person name="Hanqin C."/>
        </authorList>
    </citation>
    <scope>NUCLEOTIDE SEQUENCE [LARGE SCALE GENOMIC DNA]</scope>
    <source>
        <strain evidence="2 3">GY 10621</strain>
    </source>
</reference>
<evidence type="ECO:0000313" key="2">
    <source>
        <dbReference type="EMBL" id="MBD9699578.1"/>
    </source>
</evidence>
<protein>
    <recommendedName>
        <fullName evidence="4">Peptide chain release factor 1 (ERF1)</fullName>
    </recommendedName>
</protein>
<dbReference type="InterPro" id="IPR040701">
    <property type="entry name" value="Bact_RF_family2"/>
</dbReference>
<gene>
    <name evidence="2" type="ORF">IGS67_08765</name>
</gene>
<evidence type="ECO:0008006" key="4">
    <source>
        <dbReference type="Google" id="ProtNLM"/>
    </source>
</evidence>
<dbReference type="Proteomes" id="UP000642107">
    <property type="component" value="Unassembled WGS sequence"/>
</dbReference>
<evidence type="ECO:0000313" key="3">
    <source>
        <dbReference type="Proteomes" id="UP000642107"/>
    </source>
</evidence>
<dbReference type="EMBL" id="JACZDF010000004">
    <property type="protein sequence ID" value="MBD9699578.1"/>
    <property type="molecule type" value="Genomic_DNA"/>
</dbReference>
<accession>A0ABR9DR42</accession>
<keyword evidence="3" id="KW-1185">Reference proteome</keyword>
<evidence type="ECO:0000256" key="1">
    <source>
        <dbReference type="SAM" id="MobiDB-lite"/>
    </source>
</evidence>
<sequence>MLVDWIRPLLGRPGPFTSVHLDVSRAGGRHEREIADRWRPLRRILELADTPAELLGMLDDAVAIPIRDDSVGGRLLVATDVDGILVDRPLVTSPPSSRVARGATPDLLPAAVYSDEVVDHVVVTVDRAGADLVRRGWGSSDVAWQASIDGERADVAQPGPGGISESRAVRRTQDAWSRNAQSVASVVDRLVATDGPEIVVLTGDTRAVGLVGRALGSRARALVVEIPGAARGATGAQDVFEARLRGSLESHRVRRRAAVVARLTEGLALGRGALTGLDAVVRASREGRVAELVLETTVQRTVGEGPLVWAGDDWAALSLTPDVLVAQGEPHLREMDAVIAVLRAAIGQDAGVSFVEPGTAPLVDGIGAMLRWDVAEPQPRASTGRGRGRPWATAYV</sequence>
<dbReference type="Pfam" id="PF18844">
    <property type="entry name" value="baeRF_family2"/>
    <property type="match status" value="1"/>
</dbReference>
<feature type="region of interest" description="Disordered" evidence="1">
    <location>
        <begin position="377"/>
        <end position="396"/>
    </location>
</feature>
<organism evidence="2 3">
    <name type="scientific">Flavimobilis rhizosphaerae</name>
    <dbReference type="NCBI Taxonomy" id="2775421"/>
    <lineage>
        <taxon>Bacteria</taxon>
        <taxon>Bacillati</taxon>
        <taxon>Actinomycetota</taxon>
        <taxon>Actinomycetes</taxon>
        <taxon>Micrococcales</taxon>
        <taxon>Jonesiaceae</taxon>
        <taxon>Flavimobilis</taxon>
    </lineage>
</organism>